<evidence type="ECO:0000313" key="1">
    <source>
        <dbReference type="EMBL" id="KAH6923214.1"/>
    </source>
</evidence>
<organism evidence="1 2">
    <name type="scientific">Hyalomma asiaticum</name>
    <name type="common">Tick</name>
    <dbReference type="NCBI Taxonomy" id="266040"/>
    <lineage>
        <taxon>Eukaryota</taxon>
        <taxon>Metazoa</taxon>
        <taxon>Ecdysozoa</taxon>
        <taxon>Arthropoda</taxon>
        <taxon>Chelicerata</taxon>
        <taxon>Arachnida</taxon>
        <taxon>Acari</taxon>
        <taxon>Parasitiformes</taxon>
        <taxon>Ixodida</taxon>
        <taxon>Ixodoidea</taxon>
        <taxon>Ixodidae</taxon>
        <taxon>Hyalomminae</taxon>
        <taxon>Hyalomma</taxon>
    </lineage>
</organism>
<name>A0ACB7RRS4_HYAAI</name>
<sequence length="878" mass="94871">MPASLNDQPRPEGTQGSGSRGSSSTAHSEKRSKHRKRKKSSRSEDAKQGAAADDALRSTTAPAPLAEIVGSPAVAAEHPEGSGSRGSSSTVHSEKRAKHRRRKKSSRSEDAKQGAAADDALRSTTAPAPLAEIVGSPTVAAEHPEDTANALVSPDPQPPEEGDQSEAGSTKHPSAFRRVVRRLSLSMPVKQQVPATVGKDGNPAAEPAETSEGCVPTSEAGGRPKRKPSVHYTANALASPDLQPPEECDQFEAGSTKHPSAFRRVVRRLSLSMPVKQQAPATVGKEGKPGVEAAETSEGCMPTSETGGTGRSRRKSSVRFGATTLQAITPTNFTRSSTAEARHECQRATLLAAVATFAAASLGVFVAVYLLHSRKHTMVHCASVECKFAVEDIISLVDPHVSPCGDFHKHVCGRAGDKTFGEADQTSRALKDMLASVERTLLSRRSKNNRKHPGLVQLATTFTYCYAFATSPKPLADATLTDAIANETDILGTTDVVSILRRVLRLSLQRGISTLFAASVVTHLGDIALHVSRGRSFCEKLAQPTDGEVVRELVTRLFERAFASTPKVRRLDASVTVLRLLEFDKILESENSYARDVEMTGDVKATFMTQYVGGDAWLRFVNSLLPLNSKLTESSPLLVFDADGIKSVVDKLRDNIDLGAIYILFHVAMEIGRFYVVPAGEVTFSHLELSNEVVYSRLLNEVFLPASLRRPPILYSGQVPTEFDMGTVGVLMAVQIFHANEPSGSDADDWYDENVGAFGRCMRESKLPSIASQFDELPQNRLLELFALAYSVKVAHRAVRDYYEGLGRDATNFYDVLKKAQRTFFRRFCLLSCGDGGRNESTGSELACLAPVLDMPEFYEAFGCPPPDGVTRGCANLS</sequence>
<dbReference type="Proteomes" id="UP000821845">
    <property type="component" value="Chromosome 9"/>
</dbReference>
<reference evidence="1" key="1">
    <citation type="submission" date="2020-05" db="EMBL/GenBank/DDBJ databases">
        <title>Large-scale comparative analyses of tick genomes elucidate their genetic diversity and vector capacities.</title>
        <authorList>
            <person name="Jia N."/>
            <person name="Wang J."/>
            <person name="Shi W."/>
            <person name="Du L."/>
            <person name="Sun Y."/>
            <person name="Zhan W."/>
            <person name="Jiang J."/>
            <person name="Wang Q."/>
            <person name="Zhang B."/>
            <person name="Ji P."/>
            <person name="Sakyi L.B."/>
            <person name="Cui X."/>
            <person name="Yuan T."/>
            <person name="Jiang B."/>
            <person name="Yang W."/>
            <person name="Lam T.T.-Y."/>
            <person name="Chang Q."/>
            <person name="Ding S."/>
            <person name="Wang X."/>
            <person name="Zhu J."/>
            <person name="Ruan X."/>
            <person name="Zhao L."/>
            <person name="Wei J."/>
            <person name="Que T."/>
            <person name="Du C."/>
            <person name="Cheng J."/>
            <person name="Dai P."/>
            <person name="Han X."/>
            <person name="Huang E."/>
            <person name="Gao Y."/>
            <person name="Liu J."/>
            <person name="Shao H."/>
            <person name="Ye R."/>
            <person name="Li L."/>
            <person name="Wei W."/>
            <person name="Wang X."/>
            <person name="Wang C."/>
            <person name="Yang T."/>
            <person name="Huo Q."/>
            <person name="Li W."/>
            <person name="Guo W."/>
            <person name="Chen H."/>
            <person name="Zhou L."/>
            <person name="Ni X."/>
            <person name="Tian J."/>
            <person name="Zhou Y."/>
            <person name="Sheng Y."/>
            <person name="Liu T."/>
            <person name="Pan Y."/>
            <person name="Xia L."/>
            <person name="Li J."/>
            <person name="Zhao F."/>
            <person name="Cao W."/>
        </authorList>
    </citation>
    <scope>NUCLEOTIDE SEQUENCE</scope>
    <source>
        <strain evidence="1">Hyas-2018</strain>
    </source>
</reference>
<keyword evidence="2" id="KW-1185">Reference proteome</keyword>
<protein>
    <submittedName>
        <fullName evidence="1">Uncharacterized protein</fullName>
    </submittedName>
</protein>
<evidence type="ECO:0000313" key="2">
    <source>
        <dbReference type="Proteomes" id="UP000821845"/>
    </source>
</evidence>
<proteinExistence type="predicted"/>
<dbReference type="EMBL" id="CM023489">
    <property type="protein sequence ID" value="KAH6923214.1"/>
    <property type="molecule type" value="Genomic_DNA"/>
</dbReference>
<comment type="caution">
    <text evidence="1">The sequence shown here is derived from an EMBL/GenBank/DDBJ whole genome shotgun (WGS) entry which is preliminary data.</text>
</comment>
<gene>
    <name evidence="1" type="ORF">HPB50_024927</name>
</gene>
<accession>A0ACB7RRS4</accession>